<evidence type="ECO:0000313" key="3">
    <source>
        <dbReference type="Proteomes" id="UP000315971"/>
    </source>
</evidence>
<dbReference type="EMBL" id="FXSZ01000003">
    <property type="protein sequence ID" value="SMO52538.1"/>
    <property type="molecule type" value="Genomic_DNA"/>
</dbReference>
<keyword evidence="1" id="KW-0472">Membrane</keyword>
<keyword evidence="1" id="KW-0812">Transmembrane</keyword>
<keyword evidence="1" id="KW-1133">Transmembrane helix</keyword>
<accession>A0A521BZI2</accession>
<sequence length="86" mass="9641">MKFLKFIPEAIAWLQIVASPLTAGLLISFIVYHYKHDTSGLIIAISIVLIALVLGIIWATKTWKKEGTVQFMSRVIATPELDKEEV</sequence>
<dbReference type="AlphaFoldDB" id="A0A521BZI2"/>
<dbReference type="RefSeq" id="WP_142602323.1">
    <property type="nucleotide sequence ID" value="NZ_FXSZ01000003.1"/>
</dbReference>
<evidence type="ECO:0000313" key="2">
    <source>
        <dbReference type="EMBL" id="SMO52538.1"/>
    </source>
</evidence>
<gene>
    <name evidence="2" type="ORF">SAMN06265350_10369</name>
</gene>
<reference evidence="2 3" key="1">
    <citation type="submission" date="2017-05" db="EMBL/GenBank/DDBJ databases">
        <authorList>
            <person name="Varghese N."/>
            <person name="Submissions S."/>
        </authorList>
    </citation>
    <scope>NUCLEOTIDE SEQUENCE [LARGE SCALE GENOMIC DNA]</scope>
    <source>
        <strain evidence="2 3">DSM 21342</strain>
    </source>
</reference>
<proteinExistence type="predicted"/>
<evidence type="ECO:0000256" key="1">
    <source>
        <dbReference type="SAM" id="Phobius"/>
    </source>
</evidence>
<name>A0A521BZI2_9SPHI</name>
<dbReference type="Proteomes" id="UP000315971">
    <property type="component" value="Unassembled WGS sequence"/>
</dbReference>
<protein>
    <submittedName>
        <fullName evidence="2">Uncharacterized protein</fullName>
    </submittedName>
</protein>
<feature type="transmembrane region" description="Helical" evidence="1">
    <location>
        <begin position="40"/>
        <end position="59"/>
    </location>
</feature>
<dbReference type="OrthoDB" id="1263284at2"/>
<keyword evidence="3" id="KW-1185">Reference proteome</keyword>
<feature type="transmembrane region" description="Helical" evidence="1">
    <location>
        <begin position="12"/>
        <end position="34"/>
    </location>
</feature>
<organism evidence="2 3">
    <name type="scientific">Solitalea koreensis</name>
    <dbReference type="NCBI Taxonomy" id="543615"/>
    <lineage>
        <taxon>Bacteria</taxon>
        <taxon>Pseudomonadati</taxon>
        <taxon>Bacteroidota</taxon>
        <taxon>Sphingobacteriia</taxon>
        <taxon>Sphingobacteriales</taxon>
        <taxon>Sphingobacteriaceae</taxon>
        <taxon>Solitalea</taxon>
    </lineage>
</organism>